<dbReference type="OrthoDB" id="9179113at2"/>
<dbReference type="STRING" id="980561.A1359_10580"/>
<dbReference type="Proteomes" id="UP000078476">
    <property type="component" value="Unassembled WGS sequence"/>
</dbReference>
<sequence length="187" mass="20930">MFAKKAILILFGLTVLLLGCKKDLKPDEQGLAVQPLQVYYTQFSLYQEKNNFRTTNYRKGVLIPINTPVNLLSIDSDTALLKLQATGQPLTIENVPKFTKDSMAIAFSKIAGTNKVDLSVFTKAEQESILSGQVKPGMSKQAVLAAIGYPPQHETPTLEANSWTYWSNRFNRFIVNFKNDKVENIVD</sequence>
<keyword evidence="3" id="KW-1185">Reference proteome</keyword>
<dbReference type="GO" id="GO:0019867">
    <property type="term" value="C:outer membrane"/>
    <property type="evidence" value="ECO:0007669"/>
    <property type="project" value="InterPro"/>
</dbReference>
<evidence type="ECO:0000259" key="1">
    <source>
        <dbReference type="Pfam" id="PF04355"/>
    </source>
</evidence>
<accession>A0A177N9F4</accession>
<feature type="domain" description="Outer membrane protein assembly factor BamE" evidence="1">
    <location>
        <begin position="133"/>
        <end position="184"/>
    </location>
</feature>
<comment type="caution">
    <text evidence="2">The sequence shown here is derived from an EMBL/GenBank/DDBJ whole genome shotgun (WGS) entry which is preliminary data.</text>
</comment>
<dbReference type="EMBL" id="LUUI01000109">
    <property type="protein sequence ID" value="OAI14511.1"/>
    <property type="molecule type" value="Genomic_DNA"/>
</dbReference>
<dbReference type="AlphaFoldDB" id="A0A177N9F4"/>
<evidence type="ECO:0000313" key="2">
    <source>
        <dbReference type="EMBL" id="OAI14511.1"/>
    </source>
</evidence>
<dbReference type="RefSeq" id="WP_066983050.1">
    <property type="nucleotide sequence ID" value="NZ_LUUI01000109.1"/>
</dbReference>
<protein>
    <recommendedName>
        <fullName evidence="1">Outer membrane protein assembly factor BamE domain-containing protein</fullName>
    </recommendedName>
</protein>
<organism evidence="2 3">
    <name type="scientific">Methylomonas lenta</name>
    <dbReference type="NCBI Taxonomy" id="980561"/>
    <lineage>
        <taxon>Bacteria</taxon>
        <taxon>Pseudomonadati</taxon>
        <taxon>Pseudomonadota</taxon>
        <taxon>Gammaproteobacteria</taxon>
        <taxon>Methylococcales</taxon>
        <taxon>Methylococcaceae</taxon>
        <taxon>Methylomonas</taxon>
    </lineage>
</organism>
<evidence type="ECO:0000313" key="3">
    <source>
        <dbReference type="Proteomes" id="UP000078476"/>
    </source>
</evidence>
<dbReference type="Pfam" id="PF04355">
    <property type="entry name" value="BamE"/>
    <property type="match status" value="1"/>
</dbReference>
<gene>
    <name evidence="2" type="ORF">A1359_10580</name>
</gene>
<name>A0A177N9F4_9GAMM</name>
<proteinExistence type="predicted"/>
<dbReference type="PROSITE" id="PS51257">
    <property type="entry name" value="PROKAR_LIPOPROTEIN"/>
    <property type="match status" value="1"/>
</dbReference>
<reference evidence="2 3" key="1">
    <citation type="submission" date="2016-03" db="EMBL/GenBank/DDBJ databases">
        <authorList>
            <person name="Ploux O."/>
        </authorList>
    </citation>
    <scope>NUCLEOTIDE SEQUENCE [LARGE SCALE GENOMIC DNA]</scope>
    <source>
        <strain evidence="2 3">R-45370</strain>
    </source>
</reference>
<dbReference type="InterPro" id="IPR007450">
    <property type="entry name" value="BamE_dom"/>
</dbReference>